<organism evidence="2 3">
    <name type="scientific">Aquipluma nitroreducens</name>
    <dbReference type="NCBI Taxonomy" id="2010828"/>
    <lineage>
        <taxon>Bacteria</taxon>
        <taxon>Pseudomonadati</taxon>
        <taxon>Bacteroidota</taxon>
        <taxon>Bacteroidia</taxon>
        <taxon>Marinilabiliales</taxon>
        <taxon>Prolixibacteraceae</taxon>
        <taxon>Aquipluma</taxon>
    </lineage>
</organism>
<dbReference type="Pfam" id="PF00126">
    <property type="entry name" value="HTH_1"/>
    <property type="match status" value="1"/>
</dbReference>
<dbReference type="AlphaFoldDB" id="A0A5K7S690"/>
<feature type="domain" description="HTH lysR-type" evidence="1">
    <location>
        <begin position="9"/>
        <end position="55"/>
    </location>
</feature>
<keyword evidence="3" id="KW-1185">Reference proteome</keyword>
<dbReference type="PANTHER" id="PTHR30432:SF1">
    <property type="entry name" value="DNA-BINDING TRANSCRIPTIONAL DUAL REGULATOR MODE"/>
    <property type="match status" value="1"/>
</dbReference>
<dbReference type="Proteomes" id="UP001193389">
    <property type="component" value="Chromosome"/>
</dbReference>
<name>A0A5K7S690_9BACT</name>
<dbReference type="GO" id="GO:0003700">
    <property type="term" value="F:DNA-binding transcription factor activity"/>
    <property type="evidence" value="ECO:0007669"/>
    <property type="project" value="InterPro"/>
</dbReference>
<dbReference type="InterPro" id="IPR000847">
    <property type="entry name" value="LysR_HTH_N"/>
</dbReference>
<dbReference type="EMBL" id="AP018694">
    <property type="protein sequence ID" value="BBE16864.1"/>
    <property type="molecule type" value="Genomic_DNA"/>
</dbReference>
<reference evidence="2" key="1">
    <citation type="journal article" date="2020" name="Int. J. Syst. Evol. Microbiol.">
        <title>Aquipluma nitroreducens gen. nov. sp. nov., a novel facultatively anaerobic bacterium isolated from a freshwater lake.</title>
        <authorList>
            <person name="Watanabe M."/>
            <person name="Kojima H."/>
            <person name="Fukui M."/>
        </authorList>
    </citation>
    <scope>NUCLEOTIDE SEQUENCE</scope>
    <source>
        <strain evidence="2">MeG22</strain>
    </source>
</reference>
<dbReference type="InterPro" id="IPR036390">
    <property type="entry name" value="WH_DNA-bd_sf"/>
</dbReference>
<accession>A0A5K7S690</accession>
<gene>
    <name evidence="2" type="ORF">AQPE_1011</name>
</gene>
<sequence>MFLNPLKTQLLQEIKKSGSLSGAAKEMNISYQHVWTMIDEMNRIAPSPLVQKQRGGSNGGGTVISGYGERMLQEYLIIQAEIKKVVDQINVEINL</sequence>
<evidence type="ECO:0000313" key="3">
    <source>
        <dbReference type="Proteomes" id="UP001193389"/>
    </source>
</evidence>
<dbReference type="InterPro" id="IPR051815">
    <property type="entry name" value="Molybdate_resp_trans_reg"/>
</dbReference>
<dbReference type="InterPro" id="IPR036388">
    <property type="entry name" value="WH-like_DNA-bd_sf"/>
</dbReference>
<dbReference type="Gene3D" id="1.10.10.10">
    <property type="entry name" value="Winged helix-like DNA-binding domain superfamily/Winged helix DNA-binding domain"/>
    <property type="match status" value="1"/>
</dbReference>
<dbReference type="SUPFAM" id="SSF46785">
    <property type="entry name" value="Winged helix' DNA-binding domain"/>
    <property type="match status" value="1"/>
</dbReference>
<dbReference type="PANTHER" id="PTHR30432">
    <property type="entry name" value="TRANSCRIPTIONAL REGULATOR MODE"/>
    <property type="match status" value="1"/>
</dbReference>
<dbReference type="GO" id="GO:0003677">
    <property type="term" value="F:DNA binding"/>
    <property type="evidence" value="ECO:0007669"/>
    <property type="project" value="UniProtKB-KW"/>
</dbReference>
<proteinExistence type="predicted"/>
<evidence type="ECO:0000259" key="1">
    <source>
        <dbReference type="Pfam" id="PF00126"/>
    </source>
</evidence>
<keyword evidence="2" id="KW-0238">DNA-binding</keyword>
<dbReference type="KEGG" id="anf:AQPE_1011"/>
<protein>
    <submittedName>
        <fullName evidence="2">DNA-binding domain of ModE</fullName>
    </submittedName>
</protein>
<evidence type="ECO:0000313" key="2">
    <source>
        <dbReference type="EMBL" id="BBE16864.1"/>
    </source>
</evidence>